<evidence type="ECO:0000256" key="5">
    <source>
        <dbReference type="PROSITE-ProRule" id="PRU00042"/>
    </source>
</evidence>
<keyword evidence="2" id="KW-0677">Repeat</keyword>
<dbReference type="EMBL" id="JBFXLT010000220">
    <property type="protein sequence ID" value="KAL2801974.1"/>
    <property type="molecule type" value="Genomic_DNA"/>
</dbReference>
<keyword evidence="8" id="KW-1185">Reference proteome</keyword>
<dbReference type="PROSITE" id="PS50157">
    <property type="entry name" value="ZINC_FINGER_C2H2_2"/>
    <property type="match status" value="1"/>
</dbReference>
<accession>A0ABR4GTV1</accession>
<feature type="domain" description="C2H2-type" evidence="6">
    <location>
        <begin position="197"/>
        <end position="224"/>
    </location>
</feature>
<dbReference type="Proteomes" id="UP001610334">
    <property type="component" value="Unassembled WGS sequence"/>
</dbReference>
<name>A0ABR4GTV1_9EURO</name>
<keyword evidence="1" id="KW-0479">Metal-binding</keyword>
<dbReference type="PANTHER" id="PTHR19818">
    <property type="entry name" value="ZINC FINGER PROTEIN ZIC AND GLI"/>
    <property type="match status" value="1"/>
</dbReference>
<evidence type="ECO:0000256" key="1">
    <source>
        <dbReference type="ARBA" id="ARBA00022723"/>
    </source>
</evidence>
<organism evidence="7 8">
    <name type="scientific">Aspergillus granulosus</name>
    <dbReference type="NCBI Taxonomy" id="176169"/>
    <lineage>
        <taxon>Eukaryota</taxon>
        <taxon>Fungi</taxon>
        <taxon>Dikarya</taxon>
        <taxon>Ascomycota</taxon>
        <taxon>Pezizomycotina</taxon>
        <taxon>Eurotiomycetes</taxon>
        <taxon>Eurotiomycetidae</taxon>
        <taxon>Eurotiales</taxon>
        <taxon>Aspergillaceae</taxon>
        <taxon>Aspergillus</taxon>
        <taxon>Aspergillus subgen. Nidulantes</taxon>
    </lineage>
</organism>
<proteinExistence type="predicted"/>
<evidence type="ECO:0000256" key="4">
    <source>
        <dbReference type="ARBA" id="ARBA00022833"/>
    </source>
</evidence>
<comment type="caution">
    <text evidence="7">The sequence shown here is derived from an EMBL/GenBank/DDBJ whole genome shotgun (WGS) entry which is preliminary data.</text>
</comment>
<gene>
    <name evidence="7" type="ORF">BJX63DRAFT_139377</name>
</gene>
<keyword evidence="4" id="KW-0862">Zinc</keyword>
<dbReference type="SMART" id="SM00355">
    <property type="entry name" value="ZnF_C2H2"/>
    <property type="match status" value="2"/>
</dbReference>
<sequence length="224" mass="24725">MEQTAHLQHAADDDLTLNESSSLLIPSNGYLDVTMRPQLQPTTPSNNQPRLHLCFPIIPSDAVGSHDMECSFIYSEASIRPVHCGRPTDRGRISAPSDLQAQTGADQTAAYMFSTTPIEFSLEEPGQVNTVVPSTPSDGSLQCHTTPDFVQSPRAHSQQSHPGLQCRWEDCSSSTTFRREADLLRHLKTVHVSPKAFPCPELGCNKAFGRTDHLRAHRRNCHGK</sequence>
<dbReference type="PANTHER" id="PTHR19818:SF159">
    <property type="entry name" value="C2H2-TYPE DOMAIN-CONTAINING PROTEIN"/>
    <property type="match status" value="1"/>
</dbReference>
<dbReference type="PROSITE" id="PS00028">
    <property type="entry name" value="ZINC_FINGER_C2H2_1"/>
    <property type="match status" value="1"/>
</dbReference>
<dbReference type="InterPro" id="IPR036236">
    <property type="entry name" value="Znf_C2H2_sf"/>
</dbReference>
<dbReference type="Gene3D" id="3.30.160.60">
    <property type="entry name" value="Classic Zinc Finger"/>
    <property type="match status" value="2"/>
</dbReference>
<dbReference type="SUPFAM" id="SSF57667">
    <property type="entry name" value="beta-beta-alpha zinc fingers"/>
    <property type="match status" value="1"/>
</dbReference>
<reference evidence="7 8" key="1">
    <citation type="submission" date="2024-07" db="EMBL/GenBank/DDBJ databases">
        <title>Section-level genome sequencing and comparative genomics of Aspergillus sections Usti and Cavernicolus.</title>
        <authorList>
            <consortium name="Lawrence Berkeley National Laboratory"/>
            <person name="Nybo J.L."/>
            <person name="Vesth T.C."/>
            <person name="Theobald S."/>
            <person name="Frisvad J.C."/>
            <person name="Larsen T.O."/>
            <person name="Kjaerboelling I."/>
            <person name="Rothschild-Mancinelli K."/>
            <person name="Lyhne E.K."/>
            <person name="Kogle M.E."/>
            <person name="Barry K."/>
            <person name="Clum A."/>
            <person name="Na H."/>
            <person name="Ledsgaard L."/>
            <person name="Lin J."/>
            <person name="Lipzen A."/>
            <person name="Kuo A."/>
            <person name="Riley R."/>
            <person name="Mondo S."/>
            <person name="Labutti K."/>
            <person name="Haridas S."/>
            <person name="Pangalinan J."/>
            <person name="Salamov A.A."/>
            <person name="Simmons B.A."/>
            <person name="Magnuson J.K."/>
            <person name="Chen J."/>
            <person name="Drula E."/>
            <person name="Henrissat B."/>
            <person name="Wiebenga A."/>
            <person name="Lubbers R.J."/>
            <person name="Gomes A.C."/>
            <person name="Makela M.R."/>
            <person name="Stajich J."/>
            <person name="Grigoriev I.V."/>
            <person name="Mortensen U.H."/>
            <person name="De Vries R.P."/>
            <person name="Baker S.E."/>
            <person name="Andersen M.R."/>
        </authorList>
    </citation>
    <scope>NUCLEOTIDE SEQUENCE [LARGE SCALE GENOMIC DNA]</scope>
    <source>
        <strain evidence="7 8">CBS 588.65</strain>
    </source>
</reference>
<evidence type="ECO:0000313" key="8">
    <source>
        <dbReference type="Proteomes" id="UP001610334"/>
    </source>
</evidence>
<evidence type="ECO:0000313" key="7">
    <source>
        <dbReference type="EMBL" id="KAL2801974.1"/>
    </source>
</evidence>
<evidence type="ECO:0000256" key="2">
    <source>
        <dbReference type="ARBA" id="ARBA00022737"/>
    </source>
</evidence>
<dbReference type="Pfam" id="PF00096">
    <property type="entry name" value="zf-C2H2"/>
    <property type="match status" value="1"/>
</dbReference>
<evidence type="ECO:0000259" key="6">
    <source>
        <dbReference type="PROSITE" id="PS50157"/>
    </source>
</evidence>
<dbReference type="InterPro" id="IPR050329">
    <property type="entry name" value="GLI_C2H2-zinc-finger"/>
</dbReference>
<keyword evidence="3 5" id="KW-0863">Zinc-finger</keyword>
<evidence type="ECO:0000256" key="3">
    <source>
        <dbReference type="ARBA" id="ARBA00022771"/>
    </source>
</evidence>
<protein>
    <recommendedName>
        <fullName evidence="6">C2H2-type domain-containing protein</fullName>
    </recommendedName>
</protein>
<dbReference type="InterPro" id="IPR013087">
    <property type="entry name" value="Znf_C2H2_type"/>
</dbReference>